<reference evidence="2 3" key="1">
    <citation type="submission" date="2024-03" db="EMBL/GenBank/DDBJ databases">
        <title>Adaptation during the transition from Ophiocordyceps entomopathogen to insect associate is accompanied by gene loss and intensified selection.</title>
        <authorList>
            <person name="Ward C.M."/>
            <person name="Onetto C.A."/>
            <person name="Borneman A.R."/>
        </authorList>
    </citation>
    <scope>NUCLEOTIDE SEQUENCE [LARGE SCALE GENOMIC DNA]</scope>
    <source>
        <strain evidence="2">AWRI1</strain>
        <tissue evidence="2">Single Adult Female</tissue>
    </source>
</reference>
<feature type="domain" description="Fibronectin type-III" evidence="1">
    <location>
        <begin position="115"/>
        <end position="224"/>
    </location>
</feature>
<evidence type="ECO:0000259" key="1">
    <source>
        <dbReference type="PROSITE" id="PS50853"/>
    </source>
</evidence>
<dbReference type="EMBL" id="JBBCAQ010000036">
    <property type="protein sequence ID" value="KAK7575866.1"/>
    <property type="molecule type" value="Genomic_DNA"/>
</dbReference>
<accession>A0AAN9XYU2</accession>
<proteinExistence type="predicted"/>
<dbReference type="Proteomes" id="UP001367676">
    <property type="component" value="Unassembled WGS sequence"/>
</dbReference>
<dbReference type="SMART" id="SM00060">
    <property type="entry name" value="FN3"/>
    <property type="match status" value="1"/>
</dbReference>
<comment type="caution">
    <text evidence="2">The sequence shown here is derived from an EMBL/GenBank/DDBJ whole genome shotgun (WGS) entry which is preliminary data.</text>
</comment>
<dbReference type="InterPro" id="IPR013783">
    <property type="entry name" value="Ig-like_fold"/>
</dbReference>
<dbReference type="InterPro" id="IPR003961">
    <property type="entry name" value="FN3_dom"/>
</dbReference>
<dbReference type="Pfam" id="PF00041">
    <property type="entry name" value="fn3"/>
    <property type="match status" value="1"/>
</dbReference>
<dbReference type="SUPFAM" id="SSF49265">
    <property type="entry name" value="Fibronectin type III"/>
    <property type="match status" value="1"/>
</dbReference>
<dbReference type="Gene3D" id="2.60.40.10">
    <property type="entry name" value="Immunoglobulins"/>
    <property type="match status" value="1"/>
</dbReference>
<name>A0AAN9XYU2_9HEMI</name>
<organism evidence="2 3">
    <name type="scientific">Parthenolecanium corni</name>
    <dbReference type="NCBI Taxonomy" id="536013"/>
    <lineage>
        <taxon>Eukaryota</taxon>
        <taxon>Metazoa</taxon>
        <taxon>Ecdysozoa</taxon>
        <taxon>Arthropoda</taxon>
        <taxon>Hexapoda</taxon>
        <taxon>Insecta</taxon>
        <taxon>Pterygota</taxon>
        <taxon>Neoptera</taxon>
        <taxon>Paraneoptera</taxon>
        <taxon>Hemiptera</taxon>
        <taxon>Sternorrhyncha</taxon>
        <taxon>Coccoidea</taxon>
        <taxon>Coccidae</taxon>
        <taxon>Parthenolecanium</taxon>
    </lineage>
</organism>
<dbReference type="AlphaFoldDB" id="A0AAN9XYU2"/>
<evidence type="ECO:0000313" key="3">
    <source>
        <dbReference type="Proteomes" id="UP001367676"/>
    </source>
</evidence>
<dbReference type="CDD" id="cd00063">
    <property type="entry name" value="FN3"/>
    <property type="match status" value="1"/>
</dbReference>
<dbReference type="PROSITE" id="PS50853">
    <property type="entry name" value="FN3"/>
    <property type="match status" value="1"/>
</dbReference>
<gene>
    <name evidence="2" type="ORF">V9T40_012152</name>
</gene>
<keyword evidence="3" id="KW-1185">Reference proteome</keyword>
<dbReference type="InterPro" id="IPR036116">
    <property type="entry name" value="FN3_sf"/>
</dbReference>
<sequence length="263" mass="30108">MLVNELQTPYGKSIEAVQKSVGLPALKCKLHCSYSLLSFSIDCTIICGLVESENNAGTMNNVKYGYTNWHSKIMPNPIHGKNFETLKLSVTGTNQLGSNEQIFLINPFEHTFLGMPRDLRLLAKNSTSVTLQWNIGDYQYFPKRIGYNIQYKHSYGEWNTFLCTDENVMRDGPLITCTISDLFPNTEYQFQVFMQSLLGSHDNTENYTSEHEPQVSIVTDTKDESNILITRTSSIQTRLKAKYVIDYIRKFETFQSQSKADQF</sequence>
<evidence type="ECO:0000313" key="2">
    <source>
        <dbReference type="EMBL" id="KAK7575866.1"/>
    </source>
</evidence>
<protein>
    <recommendedName>
        <fullName evidence="1">Fibronectin type-III domain-containing protein</fullName>
    </recommendedName>
</protein>